<organism evidence="1 2">
    <name type="scientific">Rubritalea tangerina</name>
    <dbReference type="NCBI Taxonomy" id="430798"/>
    <lineage>
        <taxon>Bacteria</taxon>
        <taxon>Pseudomonadati</taxon>
        <taxon>Verrucomicrobiota</taxon>
        <taxon>Verrucomicrobiia</taxon>
        <taxon>Verrucomicrobiales</taxon>
        <taxon>Rubritaleaceae</taxon>
        <taxon>Rubritalea</taxon>
    </lineage>
</organism>
<accession>A0ABW4ZAS4</accession>
<dbReference type="RefSeq" id="WP_377177990.1">
    <property type="nucleotide sequence ID" value="NZ_JBHUJB010000035.1"/>
</dbReference>
<evidence type="ECO:0000313" key="1">
    <source>
        <dbReference type="EMBL" id="MFD2158972.1"/>
    </source>
</evidence>
<gene>
    <name evidence="1" type="ORF">ACFSW8_08690</name>
</gene>
<name>A0ABW4ZAS4_9BACT</name>
<dbReference type="Gene3D" id="3.90.1480.10">
    <property type="entry name" value="Alpha-2,3-sialyltransferase"/>
    <property type="match status" value="1"/>
</dbReference>
<dbReference type="Proteomes" id="UP001597389">
    <property type="component" value="Unassembled WGS sequence"/>
</dbReference>
<comment type="caution">
    <text evidence="1">The sequence shown here is derived from an EMBL/GenBank/DDBJ whole genome shotgun (WGS) entry which is preliminary data.</text>
</comment>
<keyword evidence="2" id="KW-1185">Reference proteome</keyword>
<evidence type="ECO:0000313" key="2">
    <source>
        <dbReference type="Proteomes" id="UP001597389"/>
    </source>
</evidence>
<protein>
    <recommendedName>
        <fullName evidence="3">DUF115 domain-containing protein</fullName>
    </recommendedName>
</protein>
<proteinExistence type="predicted"/>
<sequence>MNWLSKIKSDLRPLYRSEQTSLSRLLLLRILTEINCFSYQLKYWRLRQITRKKFDEMRKNKAENVFVFANGPSLSCIDFSKIKSLIDCGEFDLIVVNNFASKVIEKYDITPTLGVFADPVHYGERPEVKGSFDKDISVMNDRNIPAMVPYRYYDKSKFSNSVPYSGVRNVFRTNVSDLSKPLGYMYLSALHALSSALYIGYENVYICGYDNSYFKSYGVDDDGSQFFQDEHFYDAKVGRRYLPESQYGPTSFVFYDTYRHFKYLEKVQRYASSDIGIKNIAKMTYTNSFERDFSLNVYK</sequence>
<evidence type="ECO:0008006" key="3">
    <source>
        <dbReference type="Google" id="ProtNLM"/>
    </source>
</evidence>
<reference evidence="2" key="1">
    <citation type="journal article" date="2019" name="Int. J. Syst. Evol. Microbiol.">
        <title>The Global Catalogue of Microorganisms (GCM) 10K type strain sequencing project: providing services to taxonomists for standard genome sequencing and annotation.</title>
        <authorList>
            <consortium name="The Broad Institute Genomics Platform"/>
            <consortium name="The Broad Institute Genome Sequencing Center for Infectious Disease"/>
            <person name="Wu L."/>
            <person name="Ma J."/>
        </authorList>
    </citation>
    <scope>NUCLEOTIDE SEQUENCE [LARGE SCALE GENOMIC DNA]</scope>
    <source>
        <strain evidence="2">CCUG 57942</strain>
    </source>
</reference>
<dbReference type="EMBL" id="JBHUJB010000035">
    <property type="protein sequence ID" value="MFD2158972.1"/>
    <property type="molecule type" value="Genomic_DNA"/>
</dbReference>